<dbReference type="RefSeq" id="WP_270597901.1">
    <property type="nucleotide sequence ID" value="NZ_JAQESC010000004.1"/>
</dbReference>
<name>A0AAW8TZ01_9ENTE</name>
<evidence type="ECO:0000313" key="3">
    <source>
        <dbReference type="EMBL" id="MDT2810914.1"/>
    </source>
</evidence>
<dbReference type="InterPro" id="IPR036514">
    <property type="entry name" value="SGNH_hydro_sf"/>
</dbReference>
<dbReference type="PANTHER" id="PTHR31988:SF19">
    <property type="entry name" value="9-O-ACETYL-N-ACETYLNEURAMINIC ACID DEACETYLASE-RELATED"/>
    <property type="match status" value="1"/>
</dbReference>
<gene>
    <name evidence="3" type="ORF">P7H43_10545</name>
</gene>
<dbReference type="Pfam" id="PF03629">
    <property type="entry name" value="SASA"/>
    <property type="match status" value="1"/>
</dbReference>
<dbReference type="PANTHER" id="PTHR31988">
    <property type="entry name" value="ESTERASE, PUTATIVE (DUF303)-RELATED"/>
    <property type="match status" value="1"/>
</dbReference>
<organism evidence="3 4">
    <name type="scientific">Enterococcus asini</name>
    <dbReference type="NCBI Taxonomy" id="57732"/>
    <lineage>
        <taxon>Bacteria</taxon>
        <taxon>Bacillati</taxon>
        <taxon>Bacillota</taxon>
        <taxon>Bacilli</taxon>
        <taxon>Lactobacillales</taxon>
        <taxon>Enterococcaceae</taxon>
        <taxon>Enterococcus</taxon>
    </lineage>
</organism>
<feature type="domain" description="Sialate O-acetylesterase" evidence="2">
    <location>
        <begin position="6"/>
        <end position="243"/>
    </location>
</feature>
<evidence type="ECO:0000313" key="4">
    <source>
        <dbReference type="Proteomes" id="UP001256711"/>
    </source>
</evidence>
<reference evidence="3" key="1">
    <citation type="submission" date="2023-03" db="EMBL/GenBank/DDBJ databases">
        <authorList>
            <person name="Shen W."/>
            <person name="Cai J."/>
        </authorList>
    </citation>
    <scope>NUCLEOTIDE SEQUENCE</scope>
    <source>
        <strain evidence="3">B226-2</strain>
    </source>
</reference>
<evidence type="ECO:0000256" key="1">
    <source>
        <dbReference type="ARBA" id="ARBA00022801"/>
    </source>
</evidence>
<evidence type="ECO:0000259" key="2">
    <source>
        <dbReference type="Pfam" id="PF03629"/>
    </source>
</evidence>
<proteinExistence type="predicted"/>
<dbReference type="Proteomes" id="UP001256711">
    <property type="component" value="Unassembled WGS sequence"/>
</dbReference>
<dbReference type="EMBL" id="JARQBJ010000005">
    <property type="protein sequence ID" value="MDT2810914.1"/>
    <property type="molecule type" value="Genomic_DNA"/>
</dbReference>
<dbReference type="InterPro" id="IPR005181">
    <property type="entry name" value="SASA"/>
</dbReference>
<dbReference type="InterPro" id="IPR052940">
    <property type="entry name" value="Carb_Esterase_6"/>
</dbReference>
<dbReference type="GO" id="GO:0016787">
    <property type="term" value="F:hydrolase activity"/>
    <property type="evidence" value="ECO:0007669"/>
    <property type="project" value="UniProtKB-KW"/>
</dbReference>
<comment type="caution">
    <text evidence="3">The sequence shown here is derived from an EMBL/GenBank/DDBJ whole genome shotgun (WGS) entry which is preliminary data.</text>
</comment>
<dbReference type="Gene3D" id="3.40.50.1110">
    <property type="entry name" value="SGNH hydrolase"/>
    <property type="match status" value="1"/>
</dbReference>
<accession>A0AAW8TZ01</accession>
<keyword evidence="1" id="KW-0378">Hydrolase</keyword>
<sequence length="255" mass="28864">MDQVVELIIFAGQSNMAGRGTAALAPKITKAQAWEFRAVSDPTKLYPLTERFGYLENNAVGIWEPGMKTGSMVTSFVETYLTDSEKTVIALSASKGGSSISEWQPGTPYYQDLLERIHKTKNWLTQARYQIERVTFLWLQGETDGDFKRTTEEYQGLATAFFKRLLEKDVDEIFVLEIGNQRDVPDLYLPIRQAQRNLGTLEQVTFVPTSLASMRENGHMIDLFHYDQYAYNLLGAEVAQALLAFNQENPKEAKA</sequence>
<dbReference type="AlphaFoldDB" id="A0AAW8TZ01"/>
<dbReference type="SUPFAM" id="SSF52266">
    <property type="entry name" value="SGNH hydrolase"/>
    <property type="match status" value="1"/>
</dbReference>
<protein>
    <submittedName>
        <fullName evidence="3">Sialate O-acetylesterase</fullName>
    </submittedName>
</protein>